<dbReference type="EMBL" id="CP045899">
    <property type="protein sequence ID" value="QQP41612.1"/>
    <property type="molecule type" value="Genomic_DNA"/>
</dbReference>
<feature type="compositionally biased region" description="Low complexity" evidence="1">
    <location>
        <begin position="109"/>
        <end position="118"/>
    </location>
</feature>
<dbReference type="AlphaFoldDB" id="A0A7T8H168"/>
<feature type="compositionally biased region" description="Polar residues" evidence="1">
    <location>
        <begin position="98"/>
        <end position="108"/>
    </location>
</feature>
<evidence type="ECO:0000313" key="3">
    <source>
        <dbReference type="Proteomes" id="UP000595437"/>
    </source>
</evidence>
<sequence>MIISLSNIFNIPLPTLMELREEPSYRLLRAFLGTFPSFFRSRLCSNESNLGPPPLRAELDSSYRAIPPSPRLVSCSTPGPIEATTTDVPSVADNTLNPHAPMSSQMVLSPSVTSSPTPRADHALPRWNPPPWRPHSQGWTTWAI</sequence>
<accession>A0A7T8H168</accession>
<organism evidence="2 3">
    <name type="scientific">Caligus rogercresseyi</name>
    <name type="common">Sea louse</name>
    <dbReference type="NCBI Taxonomy" id="217165"/>
    <lineage>
        <taxon>Eukaryota</taxon>
        <taxon>Metazoa</taxon>
        <taxon>Ecdysozoa</taxon>
        <taxon>Arthropoda</taxon>
        <taxon>Crustacea</taxon>
        <taxon>Multicrustacea</taxon>
        <taxon>Hexanauplia</taxon>
        <taxon>Copepoda</taxon>
        <taxon>Siphonostomatoida</taxon>
        <taxon>Caligidae</taxon>
        <taxon>Caligus</taxon>
    </lineage>
</organism>
<evidence type="ECO:0000313" key="2">
    <source>
        <dbReference type="EMBL" id="QQP41612.1"/>
    </source>
</evidence>
<gene>
    <name evidence="2" type="ORF">FKW44_016038</name>
</gene>
<name>A0A7T8H168_CALRO</name>
<feature type="region of interest" description="Disordered" evidence="1">
    <location>
        <begin position="98"/>
        <end position="131"/>
    </location>
</feature>
<evidence type="ECO:0000256" key="1">
    <source>
        <dbReference type="SAM" id="MobiDB-lite"/>
    </source>
</evidence>
<dbReference type="Proteomes" id="UP000595437">
    <property type="component" value="Chromosome 10"/>
</dbReference>
<reference evidence="3" key="1">
    <citation type="submission" date="2021-01" db="EMBL/GenBank/DDBJ databases">
        <title>Caligus Genome Assembly.</title>
        <authorList>
            <person name="Gallardo-Escarate C."/>
        </authorList>
    </citation>
    <scope>NUCLEOTIDE SEQUENCE [LARGE SCALE GENOMIC DNA]</scope>
</reference>
<protein>
    <submittedName>
        <fullName evidence="2">Uncharacterized protein</fullName>
    </submittedName>
</protein>
<proteinExistence type="predicted"/>
<keyword evidence="3" id="KW-1185">Reference proteome</keyword>